<protein>
    <submittedName>
        <fullName evidence="2">Uncharacterized protein</fullName>
    </submittedName>
</protein>
<dbReference type="EMBL" id="JBJQND010000004">
    <property type="protein sequence ID" value="KAL3880121.1"/>
    <property type="molecule type" value="Genomic_DNA"/>
</dbReference>
<comment type="caution">
    <text evidence="2">The sequence shown here is derived from an EMBL/GenBank/DDBJ whole genome shotgun (WGS) entry which is preliminary data.</text>
</comment>
<sequence length="96" mass="11389">MWESLSVASHVSMVLSGTFLWGRELPVQLDYKSVAETIKVKRSVVMREEVERKKKESRQSQAGEEGIWRKVREEEKELGERRERKDTSDEQKYKDM</sequence>
<accession>A0ABD3X3D1</accession>
<proteinExistence type="predicted"/>
<evidence type="ECO:0000256" key="1">
    <source>
        <dbReference type="SAM" id="MobiDB-lite"/>
    </source>
</evidence>
<dbReference type="Proteomes" id="UP001634394">
    <property type="component" value="Unassembled WGS sequence"/>
</dbReference>
<evidence type="ECO:0000313" key="3">
    <source>
        <dbReference type="Proteomes" id="UP001634394"/>
    </source>
</evidence>
<gene>
    <name evidence="2" type="ORF">ACJMK2_032390</name>
</gene>
<organism evidence="2 3">
    <name type="scientific">Sinanodonta woodiana</name>
    <name type="common">Chinese pond mussel</name>
    <name type="synonym">Anodonta woodiana</name>
    <dbReference type="NCBI Taxonomy" id="1069815"/>
    <lineage>
        <taxon>Eukaryota</taxon>
        <taxon>Metazoa</taxon>
        <taxon>Spiralia</taxon>
        <taxon>Lophotrochozoa</taxon>
        <taxon>Mollusca</taxon>
        <taxon>Bivalvia</taxon>
        <taxon>Autobranchia</taxon>
        <taxon>Heteroconchia</taxon>
        <taxon>Palaeoheterodonta</taxon>
        <taxon>Unionida</taxon>
        <taxon>Unionoidea</taxon>
        <taxon>Unionidae</taxon>
        <taxon>Unioninae</taxon>
        <taxon>Sinanodonta</taxon>
    </lineage>
</organism>
<name>A0ABD3X3D1_SINWO</name>
<dbReference type="AlphaFoldDB" id="A0ABD3X3D1"/>
<reference evidence="2 3" key="1">
    <citation type="submission" date="2024-11" db="EMBL/GenBank/DDBJ databases">
        <title>Chromosome-level genome assembly of the freshwater bivalve Anodonta woodiana.</title>
        <authorList>
            <person name="Chen X."/>
        </authorList>
    </citation>
    <scope>NUCLEOTIDE SEQUENCE [LARGE SCALE GENOMIC DNA]</scope>
    <source>
        <strain evidence="2">MN2024</strain>
        <tissue evidence="2">Gills</tissue>
    </source>
</reference>
<evidence type="ECO:0000313" key="2">
    <source>
        <dbReference type="EMBL" id="KAL3880121.1"/>
    </source>
</evidence>
<keyword evidence="3" id="KW-1185">Reference proteome</keyword>
<feature type="region of interest" description="Disordered" evidence="1">
    <location>
        <begin position="75"/>
        <end position="96"/>
    </location>
</feature>